<sequence length="261" mass="30901">MNTDFPVFVISLKSDTERRRKIASLFAEYGISYQFWDATDYRSDEFNIRIRDIQPKQNSSYGEMTLPEKACALSHLSIYQHILDNNIDWALVLEDDVTFDRRLADVLRELSSRQDCLKQHSTYVLGGQQGTSEYQLFGLSLRHTQVIGNVRFRRATYKKHKVTRACSYIVDRIYCQRALELFESHGFFLVDDRKILFIHNVMKYLYFSDVVTHPLVNINNSHLEKSRCDIRKNNDDKKVSKFKKSLRLWRYKLRVMLGSFE</sequence>
<dbReference type="STRING" id="566551.HMPREF0201_04734"/>
<evidence type="ECO:0000259" key="1">
    <source>
        <dbReference type="Pfam" id="PF01755"/>
    </source>
</evidence>
<dbReference type="Pfam" id="PF01755">
    <property type="entry name" value="Glyco_transf_25"/>
    <property type="match status" value="1"/>
</dbReference>
<name>S3JHK4_9ENTR</name>
<proteinExistence type="predicted"/>
<gene>
    <name evidence="2" type="ORF">HMPREF0201_04734</name>
</gene>
<comment type="caution">
    <text evidence="2">The sequence shown here is derived from an EMBL/GenBank/DDBJ whole genome shotgun (WGS) entry which is preliminary data.</text>
</comment>
<dbReference type="GO" id="GO:0016740">
    <property type="term" value="F:transferase activity"/>
    <property type="evidence" value="ECO:0007669"/>
    <property type="project" value="UniProtKB-KW"/>
</dbReference>
<evidence type="ECO:0000313" key="3">
    <source>
        <dbReference type="Proteomes" id="UP000014585"/>
    </source>
</evidence>
<dbReference type="EMBL" id="ATDT01000039">
    <property type="protein sequence ID" value="EPF12624.1"/>
    <property type="molecule type" value="Genomic_DNA"/>
</dbReference>
<accession>S3JHK4</accession>
<dbReference type="OrthoDB" id="9816113at2"/>
<protein>
    <submittedName>
        <fullName evidence="2">LPS glycosyltransferase</fullName>
    </submittedName>
</protein>
<organism evidence="2 3">
    <name type="scientific">Cedecea davisae DSM 4568</name>
    <dbReference type="NCBI Taxonomy" id="566551"/>
    <lineage>
        <taxon>Bacteria</taxon>
        <taxon>Pseudomonadati</taxon>
        <taxon>Pseudomonadota</taxon>
        <taxon>Gammaproteobacteria</taxon>
        <taxon>Enterobacterales</taxon>
        <taxon>Enterobacteriaceae</taxon>
        <taxon>Cedecea</taxon>
    </lineage>
</organism>
<keyword evidence="2" id="KW-0808">Transferase</keyword>
<dbReference type="RefSeq" id="WP_016538893.1">
    <property type="nucleotide sequence ID" value="NZ_KE161030.1"/>
</dbReference>
<feature type="domain" description="Glycosyl transferase family 25" evidence="1">
    <location>
        <begin position="6"/>
        <end position="184"/>
    </location>
</feature>
<dbReference type="AlphaFoldDB" id="S3JHK4"/>
<dbReference type="Proteomes" id="UP000014585">
    <property type="component" value="Unassembled WGS sequence"/>
</dbReference>
<dbReference type="CDD" id="cd06532">
    <property type="entry name" value="Glyco_transf_25"/>
    <property type="match status" value="1"/>
</dbReference>
<dbReference type="InterPro" id="IPR002654">
    <property type="entry name" value="Glyco_trans_25"/>
</dbReference>
<dbReference type="PATRIC" id="fig|566551.4.peg.4335"/>
<reference evidence="2 3" key="1">
    <citation type="submission" date="2013-04" db="EMBL/GenBank/DDBJ databases">
        <authorList>
            <person name="Weinstock G."/>
            <person name="Sodergren E."/>
            <person name="Lobos E.A."/>
            <person name="Fulton L."/>
            <person name="Fulton R."/>
            <person name="Courtney L."/>
            <person name="Fronick C."/>
            <person name="O'Laughlin M."/>
            <person name="Godfrey J."/>
            <person name="Wilson R.M."/>
            <person name="Miner T."/>
            <person name="Farmer C."/>
            <person name="Delehaunty K."/>
            <person name="Cordes M."/>
            <person name="Minx P."/>
            <person name="Tomlinson C."/>
            <person name="Chen J."/>
            <person name="Wollam A."/>
            <person name="Pepin K.H."/>
            <person name="Palsikar V.B."/>
            <person name="Zhang X."/>
            <person name="Suruliraj S."/>
            <person name="Perna N.T."/>
            <person name="Plunkett G."/>
            <person name="Warren W."/>
            <person name="Mitreva M."/>
            <person name="Mardis E.R."/>
            <person name="Wilson R.K."/>
        </authorList>
    </citation>
    <scope>NUCLEOTIDE SEQUENCE [LARGE SCALE GENOMIC DNA]</scope>
    <source>
        <strain evidence="2 3">DSM 4568</strain>
    </source>
</reference>
<evidence type="ECO:0000313" key="2">
    <source>
        <dbReference type="EMBL" id="EPF12624.1"/>
    </source>
</evidence>
<dbReference type="HOGENOM" id="CLU_071269_4_1_6"/>